<dbReference type="Proteomes" id="UP000061569">
    <property type="component" value="Chromosome"/>
</dbReference>
<dbReference type="OrthoDB" id="6016419at2"/>
<keyword evidence="1" id="KW-0812">Transmembrane</keyword>
<dbReference type="PANTHER" id="PTHR43471">
    <property type="entry name" value="ABC TRANSPORTER PERMEASE"/>
    <property type="match status" value="1"/>
</dbReference>
<feature type="transmembrane region" description="Helical" evidence="1">
    <location>
        <begin position="276"/>
        <end position="297"/>
    </location>
</feature>
<keyword evidence="1" id="KW-0472">Membrane</keyword>
<protein>
    <submittedName>
        <fullName evidence="2">Membrane protein</fullName>
    </submittedName>
</protein>
<feature type="transmembrane region" description="Helical" evidence="1">
    <location>
        <begin position="478"/>
        <end position="500"/>
    </location>
</feature>
<dbReference type="Pfam" id="PF12040">
    <property type="entry name" value="DUF3526"/>
    <property type="match status" value="1"/>
</dbReference>
<dbReference type="KEGG" id="lez:GLE_5023"/>
<proteinExistence type="predicted"/>
<dbReference type="STRING" id="69.GLE_5023"/>
<feature type="transmembrane region" description="Helical" evidence="1">
    <location>
        <begin position="248"/>
        <end position="270"/>
    </location>
</feature>
<evidence type="ECO:0000313" key="2">
    <source>
        <dbReference type="EMBL" id="ALN60364.1"/>
    </source>
</evidence>
<name>A0A0S2DP86_LYSEN</name>
<feature type="transmembrane region" description="Helical" evidence="1">
    <location>
        <begin position="37"/>
        <end position="59"/>
    </location>
</feature>
<feature type="transmembrane region" description="Helical" evidence="1">
    <location>
        <begin position="210"/>
        <end position="236"/>
    </location>
</feature>
<dbReference type="PATRIC" id="fig|69.6.peg.4951"/>
<dbReference type="AlphaFoldDB" id="A0A0S2DP86"/>
<organism evidence="2 3">
    <name type="scientific">Lysobacter enzymogenes</name>
    <dbReference type="NCBI Taxonomy" id="69"/>
    <lineage>
        <taxon>Bacteria</taxon>
        <taxon>Pseudomonadati</taxon>
        <taxon>Pseudomonadota</taxon>
        <taxon>Gammaproteobacteria</taxon>
        <taxon>Lysobacterales</taxon>
        <taxon>Lysobacteraceae</taxon>
        <taxon>Lysobacter</taxon>
    </lineage>
</organism>
<feature type="transmembrane region" description="Helical" evidence="1">
    <location>
        <begin position="168"/>
        <end position="190"/>
    </location>
</feature>
<keyword evidence="1" id="KW-1133">Transmembrane helix</keyword>
<sequence>MSAQTGHLGALDLPAARTAGFAELLRWELGHVGRSRLLWAVLGLLFAAMLWGAHSGAALHREQDRAIQRSRAADLAWTQQILERARRYAEPADEPVPYWQDPTDVAGFSRYFLRAHAYKPNLPLSPLAVGGSDLMPTRLPVKLETPFGVEPAYDFENPRALGLGRFDLGYVLVYLLPVAAIVLIGLLATFERDHGMLRLIAAQRVGPRAWLGARIAAIFAWLAPAVLLGVAVSLFSAGADLAAAVPELIASAALVVAYLGFWAALGFVVVSAWPGAAGAISLMSAVWAVLAIGLPLLGSGAAARLGDAPAPIAYVDAQRRANDAIAGERDALLARDFRARGDLAGSLDKLGSLDYATRMTFLAPELERRLQPLRDRQEGARSARERLSQWAGYLTPPLGMEQALAQLAGTDAQRHRRFERQAAGYQRQLREWFYPRIQRQISAPTPKPRADSYGRMNFLEFDAIPAYAWHDAPAWSRVAGALPTALWLTLLAAALSAWALRRLRQWPAEL</sequence>
<dbReference type="InterPro" id="IPR021913">
    <property type="entry name" value="DUF3526"/>
</dbReference>
<accession>A0A0S2DP86</accession>
<evidence type="ECO:0000256" key="1">
    <source>
        <dbReference type="SAM" id="Phobius"/>
    </source>
</evidence>
<gene>
    <name evidence="2" type="ORF">GLE_5023</name>
</gene>
<reference evidence="2 3" key="1">
    <citation type="submission" date="2015-11" db="EMBL/GenBank/DDBJ databases">
        <title>Genome sequences of Lysobacter enzymogenes strain C3 and Lysobacter antibioticus ATCC 29479.</title>
        <authorList>
            <person name="Kobayashi D.Y."/>
        </authorList>
    </citation>
    <scope>NUCLEOTIDE SEQUENCE [LARGE SCALE GENOMIC DNA]</scope>
    <source>
        <strain evidence="2 3">C3</strain>
    </source>
</reference>
<dbReference type="EMBL" id="CP013140">
    <property type="protein sequence ID" value="ALN60364.1"/>
    <property type="molecule type" value="Genomic_DNA"/>
</dbReference>
<evidence type="ECO:0000313" key="3">
    <source>
        <dbReference type="Proteomes" id="UP000061569"/>
    </source>
</evidence>